<evidence type="ECO:0000256" key="1">
    <source>
        <dbReference type="SAM" id="MobiDB-lite"/>
    </source>
</evidence>
<sequence>MASTSRISETLPQFLVDVSGVMDEVEVIDVDASEEQQPDDVDEFEEGEWDDAETDTENDDGEMGESSESGILEHFLVIYAINTNLSMSMLGTMQQSQPLLQPPIQPTLHPTPPPLVEPTPQYTPQPHVQATSQPSGGRIMIGHNDTSPPHYAILLAMLQRGS</sequence>
<dbReference type="AlphaFoldDB" id="A0A9Q1JYR7"/>
<feature type="compositionally biased region" description="Acidic residues" evidence="1">
    <location>
        <begin position="30"/>
        <end position="65"/>
    </location>
</feature>
<protein>
    <submittedName>
        <fullName evidence="2">Uncharacterized protein</fullName>
    </submittedName>
</protein>
<evidence type="ECO:0000313" key="2">
    <source>
        <dbReference type="EMBL" id="KAJ8433583.1"/>
    </source>
</evidence>
<evidence type="ECO:0000313" key="3">
    <source>
        <dbReference type="Proteomes" id="UP001153076"/>
    </source>
</evidence>
<name>A0A9Q1JYR7_9CARY</name>
<dbReference type="EMBL" id="JAKOGI010000529">
    <property type="protein sequence ID" value="KAJ8433583.1"/>
    <property type="molecule type" value="Genomic_DNA"/>
</dbReference>
<reference evidence="2" key="1">
    <citation type="submission" date="2022-04" db="EMBL/GenBank/DDBJ databases">
        <title>Carnegiea gigantea Genome sequencing and assembly v2.</title>
        <authorList>
            <person name="Copetti D."/>
            <person name="Sanderson M.J."/>
            <person name="Burquez A."/>
            <person name="Wojciechowski M.F."/>
        </authorList>
    </citation>
    <scope>NUCLEOTIDE SEQUENCE</scope>
    <source>
        <strain evidence="2">SGP5-SGP5p</strain>
        <tissue evidence="2">Aerial part</tissue>
    </source>
</reference>
<proteinExistence type="predicted"/>
<accession>A0A9Q1JYR7</accession>
<organism evidence="2 3">
    <name type="scientific">Carnegiea gigantea</name>
    <dbReference type="NCBI Taxonomy" id="171969"/>
    <lineage>
        <taxon>Eukaryota</taxon>
        <taxon>Viridiplantae</taxon>
        <taxon>Streptophyta</taxon>
        <taxon>Embryophyta</taxon>
        <taxon>Tracheophyta</taxon>
        <taxon>Spermatophyta</taxon>
        <taxon>Magnoliopsida</taxon>
        <taxon>eudicotyledons</taxon>
        <taxon>Gunneridae</taxon>
        <taxon>Pentapetalae</taxon>
        <taxon>Caryophyllales</taxon>
        <taxon>Cactineae</taxon>
        <taxon>Cactaceae</taxon>
        <taxon>Cactoideae</taxon>
        <taxon>Echinocereeae</taxon>
        <taxon>Carnegiea</taxon>
    </lineage>
</organism>
<keyword evidence="3" id="KW-1185">Reference proteome</keyword>
<comment type="caution">
    <text evidence="2">The sequence shown here is derived from an EMBL/GenBank/DDBJ whole genome shotgun (WGS) entry which is preliminary data.</text>
</comment>
<gene>
    <name evidence="2" type="ORF">Cgig2_012596</name>
</gene>
<feature type="region of interest" description="Disordered" evidence="1">
    <location>
        <begin position="30"/>
        <end position="68"/>
    </location>
</feature>
<dbReference type="Proteomes" id="UP001153076">
    <property type="component" value="Unassembled WGS sequence"/>
</dbReference>